<dbReference type="Pfam" id="PF18755">
    <property type="entry name" value="RAMA"/>
    <property type="match status" value="1"/>
</dbReference>
<evidence type="ECO:0000259" key="2">
    <source>
        <dbReference type="Pfam" id="PF18755"/>
    </source>
</evidence>
<dbReference type="KEGG" id="pbap:Pla133_13270"/>
<name>A0A518BH04_9BACT</name>
<evidence type="ECO:0000313" key="4">
    <source>
        <dbReference type="Proteomes" id="UP000316921"/>
    </source>
</evidence>
<feature type="domain" description="RAMA" evidence="2">
    <location>
        <begin position="240"/>
        <end position="351"/>
    </location>
</feature>
<dbReference type="Gene3D" id="3.90.1570.30">
    <property type="match status" value="1"/>
</dbReference>
<dbReference type="InterPro" id="IPR029464">
    <property type="entry name" value="HSDR_N"/>
</dbReference>
<organism evidence="3 4">
    <name type="scientific">Engelhardtia mirabilis</name>
    <dbReference type="NCBI Taxonomy" id="2528011"/>
    <lineage>
        <taxon>Bacteria</taxon>
        <taxon>Pseudomonadati</taxon>
        <taxon>Planctomycetota</taxon>
        <taxon>Planctomycetia</taxon>
        <taxon>Planctomycetia incertae sedis</taxon>
        <taxon>Engelhardtia</taxon>
    </lineage>
</organism>
<evidence type="ECO:0000313" key="3">
    <source>
        <dbReference type="EMBL" id="QDU66261.1"/>
    </source>
</evidence>
<dbReference type="Pfam" id="PF13588">
    <property type="entry name" value="HSDR_N_2"/>
    <property type="match status" value="1"/>
</dbReference>
<protein>
    <recommendedName>
        <fullName evidence="5">Type I restriction enzyme R protein N-terminal domain-containing protein</fullName>
    </recommendedName>
</protein>
<evidence type="ECO:0008006" key="5">
    <source>
        <dbReference type="Google" id="ProtNLM"/>
    </source>
</evidence>
<dbReference type="InterPro" id="IPR040843">
    <property type="entry name" value="RAMA"/>
</dbReference>
<sequence>MADLKKAVEAVRERIGKHRGARQLNEENTKATLIEPVLRALGWAVEDLDEVQREYRRKRSDKPVDYALLDLRTPLLFVEAKALGHDLQDPKWTAQIMGYATVAGVEWVVLTNGDEYRIYNSHAAVHVDEKLFRSVSITEESQDLLETLELLSKARMQENRLRVLWRAQFVDRQVGGVLEELFSAEGDMLLVNLIERQTKDLTVEEIRSSLGRCQVELDFPLPQEGPPPALPKGRRVRTSPGTKAAVSDGAMGVSLADLLEAGLIAAPLELKRTYKGKELRARVEADGAVTIGRERFQSLSQAAAAARASVVGMGKDGKLPATNGWDFWRCPGTTGKVGPIGNWRERLLKERGQVG</sequence>
<keyword evidence="4" id="KW-1185">Reference proteome</keyword>
<dbReference type="AlphaFoldDB" id="A0A518BH04"/>
<proteinExistence type="predicted"/>
<feature type="domain" description="Type I restriction enzyme R protein N-terminal" evidence="1">
    <location>
        <begin position="26"/>
        <end position="121"/>
    </location>
</feature>
<dbReference type="EMBL" id="CP036287">
    <property type="protein sequence ID" value="QDU66261.1"/>
    <property type="molecule type" value="Genomic_DNA"/>
</dbReference>
<dbReference type="Proteomes" id="UP000316921">
    <property type="component" value="Chromosome"/>
</dbReference>
<evidence type="ECO:0000259" key="1">
    <source>
        <dbReference type="Pfam" id="PF13588"/>
    </source>
</evidence>
<dbReference type="RefSeq" id="WP_419192189.1">
    <property type="nucleotide sequence ID" value="NZ_CP036287.1"/>
</dbReference>
<reference evidence="3 4" key="1">
    <citation type="submission" date="2019-02" db="EMBL/GenBank/DDBJ databases">
        <title>Deep-cultivation of Planctomycetes and their phenomic and genomic characterization uncovers novel biology.</title>
        <authorList>
            <person name="Wiegand S."/>
            <person name="Jogler M."/>
            <person name="Boedeker C."/>
            <person name="Pinto D."/>
            <person name="Vollmers J."/>
            <person name="Rivas-Marin E."/>
            <person name="Kohn T."/>
            <person name="Peeters S.H."/>
            <person name="Heuer A."/>
            <person name="Rast P."/>
            <person name="Oberbeckmann S."/>
            <person name="Bunk B."/>
            <person name="Jeske O."/>
            <person name="Meyerdierks A."/>
            <person name="Storesund J.E."/>
            <person name="Kallscheuer N."/>
            <person name="Luecker S."/>
            <person name="Lage O.M."/>
            <person name="Pohl T."/>
            <person name="Merkel B.J."/>
            <person name="Hornburger P."/>
            <person name="Mueller R.-W."/>
            <person name="Bruemmer F."/>
            <person name="Labrenz M."/>
            <person name="Spormann A.M."/>
            <person name="Op den Camp H."/>
            <person name="Overmann J."/>
            <person name="Amann R."/>
            <person name="Jetten M.S.M."/>
            <person name="Mascher T."/>
            <person name="Medema M.H."/>
            <person name="Devos D.P."/>
            <person name="Kaster A.-K."/>
            <person name="Ovreas L."/>
            <person name="Rohde M."/>
            <person name="Galperin M.Y."/>
            <person name="Jogler C."/>
        </authorList>
    </citation>
    <scope>NUCLEOTIDE SEQUENCE [LARGE SCALE GENOMIC DNA]</scope>
    <source>
        <strain evidence="3 4">Pla133</strain>
    </source>
</reference>
<accession>A0A518BH04</accession>
<gene>
    <name evidence="3" type="ORF">Pla133_13270</name>
</gene>